<dbReference type="InterPro" id="IPR016024">
    <property type="entry name" value="ARM-type_fold"/>
</dbReference>
<sequence length="1781" mass="197405">LVGGQFDLEMNFIIQEGEGITCMVDLLDKCDTTCQAEVWSVFTAILKKSIRNLQACTEVGLVEQVLKRIDRADNVIADLLVDMLGVLASYNLTVRELKLFFSKLQGEKGRWPPHAEKLLSVLKHMPQKYGPDAFFNFPGKSAAAIALPPIAKWPYQNGFTFHTWLRMDPVNNINVDKDKPYLYCFRTNKGLGYSAHFVGGCLIVTSIKSKGKGFQHCVKFDFKPQKWYMVTIVHIYNRWKNSELRCYVNGELASYGEITWFVNTGDTFDKCFLGSSETADANRVFCGQMTSVYLFSEALNAAQIFAIYQLGLGYKGTFKFKAESDLFLDEHHKLLLYDGKLSSAIAFMYNPRATDAQLCLESSPKDNPSIFVHSPHALMLQDVKAVLTHSIQSALHSIGGVQVLFPLFAQLDYRQYSSDCVDTTVCSTLLSFIMELLKNSIAMQEQMLSCKGFLVIGYSLEKSSKAHVTRAVLELCLAFSKYLSNLHNGVPLLKQLCDHVLLNPAIWIHIPAQVQLILYTYLSTEFIGTVNIYGAIRRVGTVLLVMHTLKYYYWVVNPQDRSGITPKGTDGPRPTQKEILSLRAFLLMFIKQLVMKDYGIKEDELQAILNYLLTIHEDDNLMDVLQLLVALMSEHPGSMIPAFDQRNGLLVVYKLLASKSEGIRVQALKVMGYFLKHLAPKRKAEVMLGHGLFSLLADRLMLQTSLITMTTYNVLFEILTEQICTQVIHKQHPDPDSPVKIQNPQILKVIAILLRNAPQCPETLEVRRAFLSDMIKLFNNSRENRRSLLQCSVWQEWMLSLCCFNPKTSEEQKITEMVYTIFRILLYHAIKYEWGGWRVWVDTLSITHSKVTFEMHKESLSQMYREYQEKGGEGSGLYSSAPIRTISGVSKEAESKGKQQCLELKEDATALSCIINDDMECNTEKKEANASSDGDQQSHLVSSHKEELEGEDRETTLDLKAVPCVEFSPEPEAMKPSVSEISTGIAEAIEDSLSKAPELVEETVAVTAASLAMQTALEGETSESPERLEKSTVEVEDEDDFVDLKEESSMPLPSEEFAEMNKEHSSNETEVTRQEKAIEKQPESVLLKPEDPEVVNGKKQELTLPEMASSAVQEGATQPDSEGKKKLEEEKILFSETKTAEKDANVHVPEPAGGFEKRIAKLDVSSVASDTERLELKANTCLEAPLPPRSIPETSRQQDSSRQELAATSDGQRRDSRPTVFRIPEFKWSLMHQRLLTDLLFSIETDIQMWRSHSTKTVMDFVNSSDNVIFVHNTVHLISQVMDNMIMACGGILPLLSAATSATHELENIEPTQGLSVEASLTFLQRLINLVDVLIFASSLGFTEIESEKNMSSGGILRQCLRLVCAVAVRNCLECQQHAQMKPIGDIVKNQKTVQGFIGTGKSAAKAMDIVTGGISPIRDHDRLLQDMDINRLRAVVFRDIEDSKQAQFLALAVVYFISVLMVSKYRDILEPQNERRPPNHSQSFKESESENETPAADAENLSAALGASASASTEDSESTASVRRRDSGLGEEPASGQTNSSGSVAEAGPLNVSAGPDAVSEVLCTLSLEVNKSQGGRSETGTEDSKPATSLPAAKNVNVKDILRSLVSTPADGTAVDPALLPPAFLGVLGDGAAEQPVQFHSFDRSVVVPPKKSTISSSTAAMAIPTNAVSVVSSLDSAQALDLSGESPAVPLLLPPLPFTLTTDEQAFVMYILLCEDRLEHALEKAAPLLREIFVDFAPFLSRTLLGSHGQELLIEGTSLVCMKSSSSVVELVMLLCSQ</sequence>
<protein>
    <submittedName>
        <fullName evidence="5">Lipopolysaccharide-responsive and beige-like anchor protein</fullName>
    </submittedName>
</protein>
<feature type="domain" description="Neurobeachin alpha-solenoid region" evidence="4">
    <location>
        <begin position="1"/>
        <end position="125"/>
    </location>
</feature>
<feature type="region of interest" description="Disordered" evidence="2">
    <location>
        <begin position="1573"/>
        <end position="1594"/>
    </location>
</feature>
<dbReference type="Gene3D" id="2.60.120.200">
    <property type="match status" value="1"/>
</dbReference>
<dbReference type="InterPro" id="IPR031570">
    <property type="entry name" value="NBEA/BDCP_DUF4704"/>
</dbReference>
<feature type="region of interest" description="Disordered" evidence="2">
    <location>
        <begin position="1178"/>
        <end position="1216"/>
    </location>
</feature>
<reference evidence="5 6" key="1">
    <citation type="submission" date="2014-04" db="EMBL/GenBank/DDBJ databases">
        <title>Genome evolution of avian class.</title>
        <authorList>
            <person name="Zhang G."/>
            <person name="Li C."/>
        </authorList>
    </citation>
    <scope>NUCLEOTIDE SEQUENCE [LARGE SCALE GENOMIC DNA]</scope>
    <source>
        <strain evidence="5">BGI_N338</strain>
    </source>
</reference>
<evidence type="ECO:0000259" key="4">
    <source>
        <dbReference type="Pfam" id="PF20425"/>
    </source>
</evidence>
<feature type="compositionally biased region" description="Basic and acidic residues" evidence="2">
    <location>
        <begin position="1059"/>
        <end position="1101"/>
    </location>
</feature>
<feature type="compositionally biased region" description="Basic and acidic residues" evidence="2">
    <location>
        <begin position="1472"/>
        <end position="1489"/>
    </location>
</feature>
<keyword evidence="1" id="KW-0853">WD repeat</keyword>
<dbReference type="Pfam" id="PF20425">
    <property type="entry name" value="Neurobeachin"/>
    <property type="match status" value="1"/>
</dbReference>
<evidence type="ECO:0000313" key="5">
    <source>
        <dbReference type="EMBL" id="KFZ62041.1"/>
    </source>
</evidence>
<feature type="non-terminal residue" evidence="5">
    <location>
        <position position="1781"/>
    </location>
</feature>
<dbReference type="GO" id="GO:0008104">
    <property type="term" value="P:intracellular protein localization"/>
    <property type="evidence" value="ECO:0007669"/>
    <property type="project" value="TreeGrafter"/>
</dbReference>
<organism evidence="5 6">
    <name type="scientific">Podiceps cristatus</name>
    <name type="common">Great crested grebe</name>
    <dbReference type="NCBI Taxonomy" id="345573"/>
    <lineage>
        <taxon>Eukaryota</taxon>
        <taxon>Metazoa</taxon>
        <taxon>Chordata</taxon>
        <taxon>Craniata</taxon>
        <taxon>Vertebrata</taxon>
        <taxon>Euteleostomi</taxon>
        <taxon>Archelosauria</taxon>
        <taxon>Archosauria</taxon>
        <taxon>Dinosauria</taxon>
        <taxon>Saurischia</taxon>
        <taxon>Theropoda</taxon>
        <taxon>Coelurosauria</taxon>
        <taxon>Aves</taxon>
        <taxon>Neognathae</taxon>
        <taxon>Neoaves</taxon>
        <taxon>Mirandornithes</taxon>
        <taxon>Podicipediformes</taxon>
        <taxon>Podicipedidae</taxon>
        <taxon>Podiceps</taxon>
    </lineage>
</organism>
<dbReference type="Proteomes" id="UP000053854">
    <property type="component" value="Unassembled WGS sequence"/>
</dbReference>
<dbReference type="OrthoDB" id="26681at2759"/>
<dbReference type="PANTHER" id="PTHR13743:SF64">
    <property type="entry name" value="LIPOPOLYSACCHARIDE-RESPONSIVE AND BEIGE-LIKE ANCHOR PROTEIN"/>
    <property type="match status" value="1"/>
</dbReference>
<gene>
    <name evidence="5" type="ORF">N338_06342</name>
</gene>
<feature type="region of interest" description="Disordered" evidence="2">
    <location>
        <begin position="1016"/>
        <end position="1128"/>
    </location>
</feature>
<dbReference type="GO" id="GO:0016020">
    <property type="term" value="C:membrane"/>
    <property type="evidence" value="ECO:0007669"/>
    <property type="project" value="TreeGrafter"/>
</dbReference>
<dbReference type="Pfam" id="PF15787">
    <property type="entry name" value="DUF4704"/>
    <property type="match status" value="1"/>
</dbReference>
<feature type="domain" description="DUF4704" evidence="3">
    <location>
        <begin position="370"/>
        <end position="849"/>
    </location>
</feature>
<dbReference type="InterPro" id="IPR013320">
    <property type="entry name" value="ConA-like_dom_sf"/>
</dbReference>
<dbReference type="EMBL" id="KL266306">
    <property type="protein sequence ID" value="KFZ62041.1"/>
    <property type="molecule type" value="Genomic_DNA"/>
</dbReference>
<dbReference type="Pfam" id="PF13385">
    <property type="entry name" value="Laminin_G_3"/>
    <property type="match status" value="1"/>
</dbReference>
<keyword evidence="6" id="KW-1185">Reference proteome</keyword>
<name>A0A094N5X3_PODCR</name>
<feature type="compositionally biased region" description="Polar residues" evidence="2">
    <location>
        <begin position="929"/>
        <end position="941"/>
    </location>
</feature>
<evidence type="ECO:0000313" key="6">
    <source>
        <dbReference type="Proteomes" id="UP000053854"/>
    </source>
</evidence>
<feature type="non-terminal residue" evidence="5">
    <location>
        <position position="1"/>
    </location>
</feature>
<feature type="compositionally biased region" description="Polar residues" evidence="2">
    <location>
        <begin position="1110"/>
        <end position="1120"/>
    </location>
</feature>
<feature type="region of interest" description="Disordered" evidence="2">
    <location>
        <begin position="924"/>
        <end position="959"/>
    </location>
</feature>
<dbReference type="PANTHER" id="PTHR13743">
    <property type="entry name" value="BEIGE/BEACH-RELATED"/>
    <property type="match status" value="1"/>
</dbReference>
<feature type="compositionally biased region" description="Basic and acidic residues" evidence="2">
    <location>
        <begin position="1024"/>
        <end position="1033"/>
    </location>
</feature>
<dbReference type="InterPro" id="IPR050865">
    <property type="entry name" value="BEACH_Domain"/>
</dbReference>
<dbReference type="InterPro" id="IPR046852">
    <property type="entry name" value="Neurobeachin_a-sol"/>
</dbReference>
<dbReference type="SUPFAM" id="SSF48371">
    <property type="entry name" value="ARM repeat"/>
    <property type="match status" value="1"/>
</dbReference>
<evidence type="ECO:0000256" key="1">
    <source>
        <dbReference type="ARBA" id="ARBA00022574"/>
    </source>
</evidence>
<feature type="compositionally biased region" description="Basic and acidic residues" evidence="2">
    <location>
        <begin position="943"/>
        <end position="957"/>
    </location>
</feature>
<dbReference type="FunFam" id="2.60.120.200:FF:000010">
    <property type="entry name" value="neurobeachin isoform X2"/>
    <property type="match status" value="1"/>
</dbReference>
<dbReference type="GO" id="GO:0019901">
    <property type="term" value="F:protein kinase binding"/>
    <property type="evidence" value="ECO:0007669"/>
    <property type="project" value="TreeGrafter"/>
</dbReference>
<evidence type="ECO:0000256" key="2">
    <source>
        <dbReference type="SAM" id="MobiDB-lite"/>
    </source>
</evidence>
<feature type="compositionally biased region" description="Low complexity" evidence="2">
    <location>
        <begin position="1502"/>
        <end position="1522"/>
    </location>
</feature>
<feature type="region of interest" description="Disordered" evidence="2">
    <location>
        <begin position="1472"/>
        <end position="1553"/>
    </location>
</feature>
<accession>A0A094N5X3</accession>
<evidence type="ECO:0000259" key="3">
    <source>
        <dbReference type="Pfam" id="PF15787"/>
    </source>
</evidence>
<dbReference type="SUPFAM" id="SSF49899">
    <property type="entry name" value="Concanavalin A-like lectins/glucanases"/>
    <property type="match status" value="1"/>
</dbReference>
<proteinExistence type="predicted"/>
<dbReference type="GO" id="GO:0005829">
    <property type="term" value="C:cytosol"/>
    <property type="evidence" value="ECO:0007669"/>
    <property type="project" value="TreeGrafter"/>
</dbReference>